<dbReference type="PROSITE" id="PS50181">
    <property type="entry name" value="FBOX"/>
    <property type="match status" value="1"/>
</dbReference>
<keyword evidence="1" id="KW-0732">Signal</keyword>
<organism evidence="3 4">
    <name type="scientific">Roridomyces roridus</name>
    <dbReference type="NCBI Taxonomy" id="1738132"/>
    <lineage>
        <taxon>Eukaryota</taxon>
        <taxon>Fungi</taxon>
        <taxon>Dikarya</taxon>
        <taxon>Basidiomycota</taxon>
        <taxon>Agaricomycotina</taxon>
        <taxon>Agaricomycetes</taxon>
        <taxon>Agaricomycetidae</taxon>
        <taxon>Agaricales</taxon>
        <taxon>Marasmiineae</taxon>
        <taxon>Mycenaceae</taxon>
        <taxon>Roridomyces</taxon>
    </lineage>
</organism>
<feature type="chain" id="PRO_5042070078" description="F-box domain-containing protein" evidence="1">
    <location>
        <begin position="27"/>
        <end position="340"/>
    </location>
</feature>
<dbReference type="Gene3D" id="1.20.1280.50">
    <property type="match status" value="1"/>
</dbReference>
<evidence type="ECO:0000313" key="3">
    <source>
        <dbReference type="EMBL" id="KAJ7641087.1"/>
    </source>
</evidence>
<comment type="caution">
    <text evidence="3">The sequence shown here is derived from an EMBL/GenBank/DDBJ whole genome shotgun (WGS) entry which is preliminary data.</text>
</comment>
<dbReference type="SUPFAM" id="SSF81383">
    <property type="entry name" value="F-box domain"/>
    <property type="match status" value="1"/>
</dbReference>
<dbReference type="EMBL" id="JARKIF010000004">
    <property type="protein sequence ID" value="KAJ7641087.1"/>
    <property type="molecule type" value="Genomic_DNA"/>
</dbReference>
<reference evidence="3" key="1">
    <citation type="submission" date="2023-03" db="EMBL/GenBank/DDBJ databases">
        <title>Massive genome expansion in bonnet fungi (Mycena s.s.) driven by repeated elements and novel gene families across ecological guilds.</title>
        <authorList>
            <consortium name="Lawrence Berkeley National Laboratory"/>
            <person name="Harder C.B."/>
            <person name="Miyauchi S."/>
            <person name="Viragh M."/>
            <person name="Kuo A."/>
            <person name="Thoen E."/>
            <person name="Andreopoulos B."/>
            <person name="Lu D."/>
            <person name="Skrede I."/>
            <person name="Drula E."/>
            <person name="Henrissat B."/>
            <person name="Morin E."/>
            <person name="Kohler A."/>
            <person name="Barry K."/>
            <person name="LaButti K."/>
            <person name="Morin E."/>
            <person name="Salamov A."/>
            <person name="Lipzen A."/>
            <person name="Mereny Z."/>
            <person name="Hegedus B."/>
            <person name="Baldrian P."/>
            <person name="Stursova M."/>
            <person name="Weitz H."/>
            <person name="Taylor A."/>
            <person name="Grigoriev I.V."/>
            <person name="Nagy L.G."/>
            <person name="Martin F."/>
            <person name="Kauserud H."/>
        </authorList>
    </citation>
    <scope>NUCLEOTIDE SEQUENCE</scope>
    <source>
        <strain evidence="3">9284</strain>
    </source>
</reference>
<dbReference type="AlphaFoldDB" id="A0AAD7FVW6"/>
<name>A0AAD7FVW6_9AGAR</name>
<accession>A0AAD7FVW6</accession>
<keyword evidence="4" id="KW-1185">Reference proteome</keyword>
<protein>
    <recommendedName>
        <fullName evidence="2">F-box domain-containing protein</fullName>
    </recommendedName>
</protein>
<dbReference type="InterPro" id="IPR036047">
    <property type="entry name" value="F-box-like_dom_sf"/>
</dbReference>
<evidence type="ECO:0000256" key="1">
    <source>
        <dbReference type="SAM" id="SignalP"/>
    </source>
</evidence>
<gene>
    <name evidence="3" type="ORF">FB45DRAFT_1124499</name>
</gene>
<dbReference type="SMART" id="SM00256">
    <property type="entry name" value="FBOX"/>
    <property type="match status" value="1"/>
</dbReference>
<feature type="signal peptide" evidence="1">
    <location>
        <begin position="1"/>
        <end position="26"/>
    </location>
</feature>
<dbReference type="Proteomes" id="UP001221142">
    <property type="component" value="Unassembled WGS sequence"/>
</dbReference>
<dbReference type="Pfam" id="PF00646">
    <property type="entry name" value="F-box"/>
    <property type="match status" value="1"/>
</dbReference>
<evidence type="ECO:0000259" key="2">
    <source>
        <dbReference type="PROSITE" id="PS50181"/>
    </source>
</evidence>
<evidence type="ECO:0000313" key="4">
    <source>
        <dbReference type="Proteomes" id="UP001221142"/>
    </source>
</evidence>
<feature type="domain" description="F-box" evidence="2">
    <location>
        <begin position="1"/>
        <end position="46"/>
    </location>
</feature>
<proteinExistence type="predicted"/>
<dbReference type="InterPro" id="IPR001810">
    <property type="entry name" value="F-box_dom"/>
</dbReference>
<sequence length="340" mass="38224">MHLLDLAFDVLLRILGFLDVASVLKASSVCSSLRRLSQDKHVWIPILDRLRQWYPIPEDLAQYFFCELIAHVKRIVVGPRTWNAGATAPTLRRRLRIPMSSHSCPHNPIVLAREKHLLVGCGILRKGSEIWDVSQGRKVWANETVPWSRVAAQPLERGIVIALWTGQKRCVLAPLVPFPIFSSLQVLTGGQIPQLDAEVVLQISLQDSGSESLLDTQLPHNFPALADSIIDDEFWAADSEWYHPELGWTPGVLLVNWRERTFVLLSCSVRDKHLLQGNLLAMSRSNEDSQILLYPNSAFSGAWNPLTTEALAAASLKPFRVDPIVLQTSRYYQRLPSGPH</sequence>